<dbReference type="Pfam" id="PF25821">
    <property type="entry name" value="DUF7950"/>
    <property type="match status" value="1"/>
</dbReference>
<dbReference type="InterPro" id="IPR057710">
    <property type="entry name" value="DUF7950"/>
</dbReference>
<dbReference type="PANTHER" id="PTHR33595">
    <property type="entry name" value="VON WILLEBRAND FACTOR A DOMAIN PROTEIN"/>
    <property type="match status" value="1"/>
</dbReference>
<comment type="caution">
    <text evidence="2">The sequence shown here is derived from an EMBL/GenBank/DDBJ whole genome shotgun (WGS) entry which is preliminary data.</text>
</comment>
<proteinExistence type="predicted"/>
<accession>A0AA89BE89</accession>
<dbReference type="AlphaFoldDB" id="A0AA89BE89"/>
<protein>
    <recommendedName>
        <fullName evidence="1">DUF7950 domain-containing protein</fullName>
    </recommendedName>
</protein>
<dbReference type="EMBL" id="JAVXUP010000233">
    <property type="protein sequence ID" value="KAK3033437.1"/>
    <property type="molecule type" value="Genomic_DNA"/>
</dbReference>
<feature type="domain" description="DUF7950" evidence="1">
    <location>
        <begin position="94"/>
        <end position="229"/>
    </location>
</feature>
<dbReference type="Proteomes" id="UP001188597">
    <property type="component" value="Unassembled WGS sequence"/>
</dbReference>
<gene>
    <name evidence="2" type="ORF">RJ639_033041</name>
</gene>
<dbReference type="PANTHER" id="PTHR33595:SF29">
    <property type="match status" value="1"/>
</dbReference>
<keyword evidence="3" id="KW-1185">Reference proteome</keyword>
<evidence type="ECO:0000313" key="3">
    <source>
        <dbReference type="Proteomes" id="UP001188597"/>
    </source>
</evidence>
<name>A0AA89BE89_9ASTE</name>
<sequence length="232" mass="25517">MNQIMLRFRPIAPKPATDGSFSGKPPVDKELVVKKRRKRKYVRVNKCVKNSKAEGTDGVLDGTAMVRGVSSGWMSFDASDRAAAAAPVVMTTVVESWVTVECVTEACLFDDGSLGRTDEEKIRNLKADTCPGFVSNGVNEVQWVNPAYRRMVDPCDGDREGVAVPLLKTVVWLAVKDRFPVECAAFACRVRVVYYARGKERCSHVPCDVWRMSSGGGLAWRLDVQAALSLGR</sequence>
<evidence type="ECO:0000313" key="2">
    <source>
        <dbReference type="EMBL" id="KAK3033437.1"/>
    </source>
</evidence>
<organism evidence="2 3">
    <name type="scientific">Escallonia herrerae</name>
    <dbReference type="NCBI Taxonomy" id="1293975"/>
    <lineage>
        <taxon>Eukaryota</taxon>
        <taxon>Viridiplantae</taxon>
        <taxon>Streptophyta</taxon>
        <taxon>Embryophyta</taxon>
        <taxon>Tracheophyta</taxon>
        <taxon>Spermatophyta</taxon>
        <taxon>Magnoliopsida</taxon>
        <taxon>eudicotyledons</taxon>
        <taxon>Gunneridae</taxon>
        <taxon>Pentapetalae</taxon>
        <taxon>asterids</taxon>
        <taxon>campanulids</taxon>
        <taxon>Escalloniales</taxon>
        <taxon>Escalloniaceae</taxon>
        <taxon>Escallonia</taxon>
    </lineage>
</organism>
<evidence type="ECO:0000259" key="1">
    <source>
        <dbReference type="Pfam" id="PF25821"/>
    </source>
</evidence>
<reference evidence="2" key="1">
    <citation type="submission" date="2022-12" db="EMBL/GenBank/DDBJ databases">
        <title>Draft genome assemblies for two species of Escallonia (Escalloniales).</title>
        <authorList>
            <person name="Chanderbali A."/>
            <person name="Dervinis C."/>
            <person name="Anghel I."/>
            <person name="Soltis D."/>
            <person name="Soltis P."/>
            <person name="Zapata F."/>
        </authorList>
    </citation>
    <scope>NUCLEOTIDE SEQUENCE</scope>
    <source>
        <strain evidence="2">UCBG64.0493</strain>
        <tissue evidence="2">Leaf</tissue>
    </source>
</reference>